<reference evidence="3" key="1">
    <citation type="journal article" date="2019" name="BMC Genomics">
        <title>A new reference genome for Sorghum bicolor reveals high levels of sequence similarity between sweet and grain genotypes: implications for the genetics of sugar metabolism.</title>
        <authorList>
            <person name="Cooper E.A."/>
            <person name="Brenton Z.W."/>
            <person name="Flinn B.S."/>
            <person name="Jenkins J."/>
            <person name="Shu S."/>
            <person name="Flowers D."/>
            <person name="Luo F."/>
            <person name="Wang Y."/>
            <person name="Xia P."/>
            <person name="Barry K."/>
            <person name="Daum C."/>
            <person name="Lipzen A."/>
            <person name="Yoshinaga Y."/>
            <person name="Schmutz J."/>
            <person name="Saski C."/>
            <person name="Vermerris W."/>
            <person name="Kresovich S."/>
        </authorList>
    </citation>
    <scope>NUCLEOTIDE SEQUENCE</scope>
</reference>
<sequence length="361" mass="41092">MPSRGLGGRARTRRARRRRQRESATTRDWAGGLGTDALLAIFHRLDHIDILISADKVCRSWRRAAREEPSLWRRITMRGHEGIARRLNRGGMACEAVRRSAGHCEAFCGQYAGDDGFLVYLIEQAPCLKSLRLISCNLVSNEGLTVAVKELPLLEELELSLCPNVGGFFVSNDGVCGYEVYRFVSEVCPQLKRFRLSNEDFNVTRDWNKNKDVGGIAGMHGLRSLQLFGNGMDNEGLQTVLHCCPHLESLDIRHCFNVDMDETLLLKCARLKTLRLPDDPTDDYDLEVKTPIRMCAVIDDSPWSSDGYDSYRYQLRSPEYLNDFDSDSGDDTDFFGEPSRYECDLDKYDMMLPMSMRTFLK</sequence>
<dbReference type="AlphaFoldDB" id="A0A921QLW9"/>
<dbReference type="Proteomes" id="UP000807115">
    <property type="component" value="Chromosome 7"/>
</dbReference>
<feature type="domain" description="F-box" evidence="2">
    <location>
        <begin position="36"/>
        <end position="77"/>
    </location>
</feature>
<evidence type="ECO:0000313" key="4">
    <source>
        <dbReference type="Proteomes" id="UP000807115"/>
    </source>
</evidence>
<feature type="region of interest" description="Disordered" evidence="1">
    <location>
        <begin position="1"/>
        <end position="27"/>
    </location>
</feature>
<dbReference type="PANTHER" id="PTHR38926">
    <property type="entry name" value="F-BOX DOMAIN CONTAINING PROTEIN, EXPRESSED"/>
    <property type="match status" value="1"/>
</dbReference>
<dbReference type="Gene3D" id="3.80.10.10">
    <property type="entry name" value="Ribonuclease Inhibitor"/>
    <property type="match status" value="2"/>
</dbReference>
<protein>
    <recommendedName>
        <fullName evidence="2">F-box domain-containing protein</fullName>
    </recommendedName>
</protein>
<organism evidence="3 4">
    <name type="scientific">Sorghum bicolor</name>
    <name type="common">Sorghum</name>
    <name type="synonym">Sorghum vulgare</name>
    <dbReference type="NCBI Taxonomy" id="4558"/>
    <lineage>
        <taxon>Eukaryota</taxon>
        <taxon>Viridiplantae</taxon>
        <taxon>Streptophyta</taxon>
        <taxon>Embryophyta</taxon>
        <taxon>Tracheophyta</taxon>
        <taxon>Spermatophyta</taxon>
        <taxon>Magnoliopsida</taxon>
        <taxon>Liliopsida</taxon>
        <taxon>Poales</taxon>
        <taxon>Poaceae</taxon>
        <taxon>PACMAD clade</taxon>
        <taxon>Panicoideae</taxon>
        <taxon>Andropogonodae</taxon>
        <taxon>Andropogoneae</taxon>
        <taxon>Sorghinae</taxon>
        <taxon>Sorghum</taxon>
    </lineage>
</organism>
<evidence type="ECO:0000313" key="3">
    <source>
        <dbReference type="EMBL" id="KAG0522861.1"/>
    </source>
</evidence>
<dbReference type="InterPro" id="IPR001810">
    <property type="entry name" value="F-box_dom"/>
</dbReference>
<name>A0A921QLW9_SORBI</name>
<dbReference type="Pfam" id="PF12937">
    <property type="entry name" value="F-box-like"/>
    <property type="match status" value="1"/>
</dbReference>
<dbReference type="SUPFAM" id="SSF52047">
    <property type="entry name" value="RNI-like"/>
    <property type="match status" value="1"/>
</dbReference>
<dbReference type="InterPro" id="IPR032675">
    <property type="entry name" value="LRR_dom_sf"/>
</dbReference>
<dbReference type="OrthoDB" id="2095648at2759"/>
<dbReference type="InterPro" id="IPR001611">
    <property type="entry name" value="Leu-rich_rpt"/>
</dbReference>
<dbReference type="PANTHER" id="PTHR38926:SF79">
    <property type="entry name" value="OS08G0195800 PROTEIN"/>
    <property type="match status" value="1"/>
</dbReference>
<dbReference type="Gene3D" id="1.20.1280.50">
    <property type="match status" value="1"/>
</dbReference>
<proteinExistence type="predicted"/>
<gene>
    <name evidence="3" type="ORF">BDA96_07G074100</name>
</gene>
<dbReference type="SUPFAM" id="SSF81383">
    <property type="entry name" value="F-box domain"/>
    <property type="match status" value="1"/>
</dbReference>
<comment type="caution">
    <text evidence="3">The sequence shown here is derived from an EMBL/GenBank/DDBJ whole genome shotgun (WGS) entry which is preliminary data.</text>
</comment>
<reference evidence="3" key="2">
    <citation type="submission" date="2020-10" db="EMBL/GenBank/DDBJ databases">
        <authorList>
            <person name="Cooper E.A."/>
            <person name="Brenton Z.W."/>
            <person name="Flinn B.S."/>
            <person name="Jenkins J."/>
            <person name="Shu S."/>
            <person name="Flowers D."/>
            <person name="Luo F."/>
            <person name="Wang Y."/>
            <person name="Xia P."/>
            <person name="Barry K."/>
            <person name="Daum C."/>
            <person name="Lipzen A."/>
            <person name="Yoshinaga Y."/>
            <person name="Schmutz J."/>
            <person name="Saski C."/>
            <person name="Vermerris W."/>
            <person name="Kresovich S."/>
        </authorList>
    </citation>
    <scope>NUCLEOTIDE SEQUENCE</scope>
</reference>
<feature type="compositionally biased region" description="Basic residues" evidence="1">
    <location>
        <begin position="10"/>
        <end position="20"/>
    </location>
</feature>
<evidence type="ECO:0000256" key="1">
    <source>
        <dbReference type="SAM" id="MobiDB-lite"/>
    </source>
</evidence>
<dbReference type="KEGG" id="sbi:8071151"/>
<evidence type="ECO:0000259" key="2">
    <source>
        <dbReference type="Pfam" id="PF12937"/>
    </source>
</evidence>
<accession>A0A921QLW9</accession>
<dbReference type="Pfam" id="PF13516">
    <property type="entry name" value="LRR_6"/>
    <property type="match status" value="1"/>
</dbReference>
<dbReference type="EMBL" id="CM027686">
    <property type="protein sequence ID" value="KAG0522861.1"/>
    <property type="molecule type" value="Genomic_DNA"/>
</dbReference>
<dbReference type="InterPro" id="IPR036047">
    <property type="entry name" value="F-box-like_dom_sf"/>
</dbReference>